<protein>
    <recommendedName>
        <fullName evidence="1">NAD-dependent epimerase/dehydratase domain-containing protein</fullName>
    </recommendedName>
</protein>
<dbReference type="GO" id="GO:0005737">
    <property type="term" value="C:cytoplasm"/>
    <property type="evidence" value="ECO:0007669"/>
    <property type="project" value="TreeGrafter"/>
</dbReference>
<dbReference type="GO" id="GO:0004029">
    <property type="term" value="F:aldehyde dehydrogenase (NAD+) activity"/>
    <property type="evidence" value="ECO:0007669"/>
    <property type="project" value="TreeGrafter"/>
</dbReference>
<dbReference type="InterPro" id="IPR051783">
    <property type="entry name" value="NAD(P)-dependent_oxidoreduct"/>
</dbReference>
<dbReference type="eggNOG" id="ENOG502S1RM">
    <property type="taxonomic scope" value="Eukaryota"/>
</dbReference>
<feature type="domain" description="NAD-dependent epimerase/dehydratase" evidence="1">
    <location>
        <begin position="4"/>
        <end position="213"/>
    </location>
</feature>
<dbReference type="InterPro" id="IPR001509">
    <property type="entry name" value="Epimerase_deHydtase"/>
</dbReference>
<sequence length="304" mass="33040">MSNILVIGATGFIGLPVALALRRSGYHVYGLTRSSEKARLLARSEILPVIGEVKDLSKIVPPNIEVIIDVSAAYYDVATILEEVKTIGSGRKATDPKLSFIYTSGTWNYGTSSEYFSESTPLGRVAPPPDMIAWRPDFERKILESRDILDVAIVRPSMLYGGNGSIWSVFFDPIIRAKKAGSNIATVLGAADLKVTSIHKDDLADLYVKIVEKLPFVAATTYPVINGIATKESLGNILSAFAKEVGFSGTFEFKQPEDVLQKAIVTTSNASNDKAKALLGWYPKQEGVEQGMKSWAAAYLAWAD</sequence>
<proteinExistence type="predicted"/>
<dbReference type="EMBL" id="KQ257457">
    <property type="protein sequence ID" value="KNC99814.1"/>
    <property type="molecule type" value="Genomic_DNA"/>
</dbReference>
<name>A0A0L0HFV4_SPIPD</name>
<dbReference type="PANTHER" id="PTHR48079">
    <property type="entry name" value="PROTEIN YEEZ"/>
    <property type="match status" value="1"/>
</dbReference>
<dbReference type="OMA" id="AWRPAHE"/>
<dbReference type="Proteomes" id="UP000053201">
    <property type="component" value="Unassembled WGS sequence"/>
</dbReference>
<accession>A0A0L0HFV4</accession>
<reference evidence="2 3" key="1">
    <citation type="submission" date="2009-08" db="EMBL/GenBank/DDBJ databases">
        <title>The Genome Sequence of Spizellomyces punctatus strain DAOM BR117.</title>
        <authorList>
            <consortium name="The Broad Institute Genome Sequencing Platform"/>
            <person name="Russ C."/>
            <person name="Cuomo C."/>
            <person name="Shea T."/>
            <person name="Young S.K."/>
            <person name="Zeng Q."/>
            <person name="Koehrsen M."/>
            <person name="Haas B."/>
            <person name="Borodovsky M."/>
            <person name="Guigo R."/>
            <person name="Alvarado L."/>
            <person name="Berlin A."/>
            <person name="Bochicchio J."/>
            <person name="Borenstein D."/>
            <person name="Chapman S."/>
            <person name="Chen Z."/>
            <person name="Engels R."/>
            <person name="Freedman E."/>
            <person name="Gellesch M."/>
            <person name="Goldberg J."/>
            <person name="Griggs A."/>
            <person name="Gujja S."/>
            <person name="Heiman D."/>
            <person name="Hepburn T."/>
            <person name="Howarth C."/>
            <person name="Jen D."/>
            <person name="Larson L."/>
            <person name="Lewis B."/>
            <person name="Mehta T."/>
            <person name="Park D."/>
            <person name="Pearson M."/>
            <person name="Roberts A."/>
            <person name="Saif S."/>
            <person name="Shenoy N."/>
            <person name="Sisk P."/>
            <person name="Stolte C."/>
            <person name="Sykes S."/>
            <person name="Thomson T."/>
            <person name="Walk T."/>
            <person name="White J."/>
            <person name="Yandava C."/>
            <person name="Burger G."/>
            <person name="Gray M.W."/>
            <person name="Holland P.W.H."/>
            <person name="King N."/>
            <person name="Lang F.B.F."/>
            <person name="Roger A.J."/>
            <person name="Ruiz-Trillo I."/>
            <person name="Lander E."/>
            <person name="Nusbaum C."/>
        </authorList>
    </citation>
    <scope>NUCLEOTIDE SEQUENCE [LARGE SCALE GENOMIC DNA]</scope>
    <source>
        <strain evidence="2 3">DAOM BR117</strain>
    </source>
</reference>
<dbReference type="Gene3D" id="3.40.50.720">
    <property type="entry name" value="NAD(P)-binding Rossmann-like Domain"/>
    <property type="match status" value="1"/>
</dbReference>
<dbReference type="InParanoid" id="A0A0L0HFV4"/>
<evidence type="ECO:0000313" key="2">
    <source>
        <dbReference type="EMBL" id="KNC99814.1"/>
    </source>
</evidence>
<dbReference type="SUPFAM" id="SSF51735">
    <property type="entry name" value="NAD(P)-binding Rossmann-fold domains"/>
    <property type="match status" value="1"/>
</dbReference>
<evidence type="ECO:0000313" key="3">
    <source>
        <dbReference type="Proteomes" id="UP000053201"/>
    </source>
</evidence>
<dbReference type="OrthoDB" id="10000533at2759"/>
<dbReference type="Pfam" id="PF01370">
    <property type="entry name" value="Epimerase"/>
    <property type="match status" value="1"/>
</dbReference>
<dbReference type="InterPro" id="IPR036291">
    <property type="entry name" value="NAD(P)-bd_dom_sf"/>
</dbReference>
<dbReference type="RefSeq" id="XP_016607854.1">
    <property type="nucleotide sequence ID" value="XM_016753415.1"/>
</dbReference>
<dbReference type="AlphaFoldDB" id="A0A0L0HFV4"/>
<dbReference type="VEuPathDB" id="FungiDB:SPPG_05191"/>
<dbReference type="GeneID" id="27688585"/>
<gene>
    <name evidence="2" type="ORF">SPPG_05191</name>
</gene>
<dbReference type="STRING" id="645134.A0A0L0HFV4"/>
<evidence type="ECO:0000259" key="1">
    <source>
        <dbReference type="Pfam" id="PF01370"/>
    </source>
</evidence>
<dbReference type="PANTHER" id="PTHR48079:SF3">
    <property type="entry name" value="NAD-DEPENDENT EPIMERASE_DEHYDRATASE DOMAIN-CONTAINING PROTEIN"/>
    <property type="match status" value="1"/>
</dbReference>
<organism evidence="2 3">
    <name type="scientific">Spizellomyces punctatus (strain DAOM BR117)</name>
    <dbReference type="NCBI Taxonomy" id="645134"/>
    <lineage>
        <taxon>Eukaryota</taxon>
        <taxon>Fungi</taxon>
        <taxon>Fungi incertae sedis</taxon>
        <taxon>Chytridiomycota</taxon>
        <taxon>Chytridiomycota incertae sedis</taxon>
        <taxon>Chytridiomycetes</taxon>
        <taxon>Spizellomycetales</taxon>
        <taxon>Spizellomycetaceae</taxon>
        <taxon>Spizellomyces</taxon>
    </lineage>
</organism>
<keyword evidence="3" id="KW-1185">Reference proteome</keyword>